<protein>
    <recommendedName>
        <fullName evidence="1">FAD dependent oxidoreductase domain-containing protein</fullName>
    </recommendedName>
</protein>
<name>A0A4R0RS90_9APHY</name>
<dbReference type="Proteomes" id="UP000292702">
    <property type="component" value="Unassembled WGS sequence"/>
</dbReference>
<dbReference type="InterPro" id="IPR006076">
    <property type="entry name" value="FAD-dep_OxRdtase"/>
</dbReference>
<dbReference type="GO" id="GO:0005737">
    <property type="term" value="C:cytoplasm"/>
    <property type="evidence" value="ECO:0007669"/>
    <property type="project" value="TreeGrafter"/>
</dbReference>
<dbReference type="PANTHER" id="PTHR13847:SF260">
    <property type="entry name" value="FAD DEPENDENT OXIDOREDUCTASE DOMAIN-CONTAINING PROTEIN"/>
    <property type="match status" value="1"/>
</dbReference>
<comment type="caution">
    <text evidence="2">The sequence shown here is derived from an EMBL/GenBank/DDBJ whole genome shotgun (WGS) entry which is preliminary data.</text>
</comment>
<organism evidence="2 3">
    <name type="scientific">Steccherinum ochraceum</name>
    <dbReference type="NCBI Taxonomy" id="92696"/>
    <lineage>
        <taxon>Eukaryota</taxon>
        <taxon>Fungi</taxon>
        <taxon>Dikarya</taxon>
        <taxon>Basidiomycota</taxon>
        <taxon>Agaricomycotina</taxon>
        <taxon>Agaricomycetes</taxon>
        <taxon>Polyporales</taxon>
        <taxon>Steccherinaceae</taxon>
        <taxon>Steccherinum</taxon>
    </lineage>
</organism>
<dbReference type="PANTHER" id="PTHR13847">
    <property type="entry name" value="SARCOSINE DEHYDROGENASE-RELATED"/>
    <property type="match status" value="1"/>
</dbReference>
<evidence type="ECO:0000313" key="3">
    <source>
        <dbReference type="Proteomes" id="UP000292702"/>
    </source>
</evidence>
<accession>A0A4R0RS90</accession>
<feature type="domain" description="FAD dependent oxidoreductase" evidence="1">
    <location>
        <begin position="63"/>
        <end position="470"/>
    </location>
</feature>
<evidence type="ECO:0000313" key="2">
    <source>
        <dbReference type="EMBL" id="TCD71721.1"/>
    </source>
</evidence>
<gene>
    <name evidence="2" type="ORF">EIP91_005487</name>
</gene>
<reference evidence="2 3" key="1">
    <citation type="submission" date="2018-11" db="EMBL/GenBank/DDBJ databases">
        <title>Genome assembly of Steccherinum ochraceum LE-BIN_3174, the white-rot fungus of the Steccherinaceae family (The Residual Polyporoid clade, Polyporales, Basidiomycota).</title>
        <authorList>
            <person name="Fedorova T.V."/>
            <person name="Glazunova O.A."/>
            <person name="Landesman E.O."/>
            <person name="Moiseenko K.V."/>
            <person name="Psurtseva N.V."/>
            <person name="Savinova O.S."/>
            <person name="Shakhova N.V."/>
            <person name="Tyazhelova T.V."/>
            <person name="Vasina D.V."/>
        </authorList>
    </citation>
    <scope>NUCLEOTIDE SEQUENCE [LARGE SCALE GENOMIC DNA]</scope>
    <source>
        <strain evidence="2 3">LE-BIN_3174</strain>
    </source>
</reference>
<dbReference type="Gene3D" id="3.50.50.60">
    <property type="entry name" value="FAD/NAD(P)-binding domain"/>
    <property type="match status" value="1"/>
</dbReference>
<dbReference type="Pfam" id="PF01266">
    <property type="entry name" value="DAO"/>
    <property type="match status" value="1"/>
</dbReference>
<dbReference type="SUPFAM" id="SSF51971">
    <property type="entry name" value="Nucleotide-binding domain"/>
    <property type="match status" value="1"/>
</dbReference>
<dbReference type="InterPro" id="IPR036188">
    <property type="entry name" value="FAD/NAD-bd_sf"/>
</dbReference>
<dbReference type="STRING" id="92696.A0A4R0RS90"/>
<dbReference type="OrthoDB" id="429143at2759"/>
<sequence length="501" mass="53918">MATLPVPLHAWSEHQVALGLPPPPGTRTPLPVANSTKAFWFTDPNAYPAPDEGSEGPLTSDADICIIGSGVTGVSAAYHLAHAFSQDENLVAELKRPVKAIILEARDFCSGATGRNGGHLTPDKWSDFVRLENERGLDEALRTLAIERHTADELIRIMGQSGKADYVDLTHGGRLILLFSDEELAKVKANYEASKAAGTNMTGVSWLSKDDVWKQYGAPYPAVFIPGNNLWPLKAVGVLYQLAASASSNFFVDLHTHTAVTAITPISLSNASSHGPFPRRHNLTTPRGQIGCSYVLHATNAYVSHLLPHLTGPSGVVPTRGQVMAVRAGVPADELSAAGGIGNEGLEYWFPRPVKNPAEDAPLVIVGGGREVTQPGFEFYETDDSVVNPAVGKALRAFLPAAFPEKYEEDRAPELEWTGVMGYTRTGDPFVGRVVDSSRGDTAELDGQYLSVGYNGHGMPRAFACAEVVAGMIVSDIRKQKWEPPNWFPKSYLTDSPKPVS</sequence>
<dbReference type="EMBL" id="RWJN01000003">
    <property type="protein sequence ID" value="TCD71721.1"/>
    <property type="molecule type" value="Genomic_DNA"/>
</dbReference>
<dbReference type="AlphaFoldDB" id="A0A4R0RS90"/>
<keyword evidence="3" id="KW-1185">Reference proteome</keyword>
<proteinExistence type="predicted"/>
<evidence type="ECO:0000259" key="1">
    <source>
        <dbReference type="Pfam" id="PF01266"/>
    </source>
</evidence>
<dbReference type="Gene3D" id="3.30.9.10">
    <property type="entry name" value="D-Amino Acid Oxidase, subunit A, domain 2"/>
    <property type="match status" value="1"/>
</dbReference>